<evidence type="ECO:0000313" key="2">
    <source>
        <dbReference type="EMBL" id="MPD01193.1"/>
    </source>
</evidence>
<protein>
    <submittedName>
        <fullName evidence="2">Uncharacterized protein</fullName>
    </submittedName>
</protein>
<dbReference type="AlphaFoldDB" id="A0A5B7JYL7"/>
<dbReference type="EMBL" id="VSRR010126110">
    <property type="protein sequence ID" value="MPD01193.1"/>
    <property type="molecule type" value="Genomic_DNA"/>
</dbReference>
<feature type="region of interest" description="Disordered" evidence="1">
    <location>
        <begin position="45"/>
        <end position="117"/>
    </location>
</feature>
<sequence length="117" mass="13051">MIFLQSVPQDIATRVPMYLSLLFSPHHCLHCRLCTPYPPFPAAQTNLPSSHSFPNSRRSPPALESSPPLPRLASTHEPVQRNIVQLHSRAASRQQTAVRRTCLASTSPGSDSFFRFT</sequence>
<feature type="compositionally biased region" description="Polar residues" evidence="1">
    <location>
        <begin position="45"/>
        <end position="55"/>
    </location>
</feature>
<reference evidence="2 3" key="1">
    <citation type="submission" date="2019-05" db="EMBL/GenBank/DDBJ databases">
        <title>Another draft genome of Portunus trituberculatus and its Hox gene families provides insights of decapod evolution.</title>
        <authorList>
            <person name="Jeong J.-H."/>
            <person name="Song I."/>
            <person name="Kim S."/>
            <person name="Choi T."/>
            <person name="Kim D."/>
            <person name="Ryu S."/>
            <person name="Kim W."/>
        </authorList>
    </citation>
    <scope>NUCLEOTIDE SEQUENCE [LARGE SCALE GENOMIC DNA]</scope>
    <source>
        <tissue evidence="2">Muscle</tissue>
    </source>
</reference>
<dbReference type="Proteomes" id="UP000324222">
    <property type="component" value="Unassembled WGS sequence"/>
</dbReference>
<feature type="compositionally biased region" description="Low complexity" evidence="1">
    <location>
        <begin position="56"/>
        <end position="66"/>
    </location>
</feature>
<gene>
    <name evidence="2" type="ORF">E2C01_096711</name>
</gene>
<keyword evidence="3" id="KW-1185">Reference proteome</keyword>
<proteinExistence type="predicted"/>
<accession>A0A5B7JYL7</accession>
<evidence type="ECO:0000313" key="3">
    <source>
        <dbReference type="Proteomes" id="UP000324222"/>
    </source>
</evidence>
<comment type="caution">
    <text evidence="2">The sequence shown here is derived from an EMBL/GenBank/DDBJ whole genome shotgun (WGS) entry which is preliminary data.</text>
</comment>
<name>A0A5B7JYL7_PORTR</name>
<evidence type="ECO:0000256" key="1">
    <source>
        <dbReference type="SAM" id="MobiDB-lite"/>
    </source>
</evidence>
<feature type="compositionally biased region" description="Polar residues" evidence="1">
    <location>
        <begin position="91"/>
        <end position="110"/>
    </location>
</feature>
<organism evidence="2 3">
    <name type="scientific">Portunus trituberculatus</name>
    <name type="common">Swimming crab</name>
    <name type="synonym">Neptunus trituberculatus</name>
    <dbReference type="NCBI Taxonomy" id="210409"/>
    <lineage>
        <taxon>Eukaryota</taxon>
        <taxon>Metazoa</taxon>
        <taxon>Ecdysozoa</taxon>
        <taxon>Arthropoda</taxon>
        <taxon>Crustacea</taxon>
        <taxon>Multicrustacea</taxon>
        <taxon>Malacostraca</taxon>
        <taxon>Eumalacostraca</taxon>
        <taxon>Eucarida</taxon>
        <taxon>Decapoda</taxon>
        <taxon>Pleocyemata</taxon>
        <taxon>Brachyura</taxon>
        <taxon>Eubrachyura</taxon>
        <taxon>Portunoidea</taxon>
        <taxon>Portunidae</taxon>
        <taxon>Portuninae</taxon>
        <taxon>Portunus</taxon>
    </lineage>
</organism>